<feature type="compositionally biased region" description="Basic and acidic residues" evidence="1">
    <location>
        <begin position="259"/>
        <end position="268"/>
    </location>
</feature>
<feature type="region of interest" description="Disordered" evidence="1">
    <location>
        <begin position="246"/>
        <end position="371"/>
    </location>
</feature>
<comment type="caution">
    <text evidence="2">The sequence shown here is derived from an EMBL/GenBank/DDBJ whole genome shotgun (WGS) entry which is preliminary data.</text>
</comment>
<evidence type="ECO:0000313" key="3">
    <source>
        <dbReference type="EMBL" id="KAF4131908.1"/>
    </source>
</evidence>
<dbReference type="Proteomes" id="UP000704712">
    <property type="component" value="Unassembled WGS sequence"/>
</dbReference>
<evidence type="ECO:0000313" key="2">
    <source>
        <dbReference type="EMBL" id="KAF4045951.1"/>
    </source>
</evidence>
<keyword evidence="4" id="KW-1185">Reference proteome</keyword>
<dbReference type="AlphaFoldDB" id="A0A833X1W3"/>
<organism evidence="2 4">
    <name type="scientific">Phytophthora infestans</name>
    <name type="common">Potato late blight agent</name>
    <name type="synonym">Botrytis infestans</name>
    <dbReference type="NCBI Taxonomy" id="4787"/>
    <lineage>
        <taxon>Eukaryota</taxon>
        <taxon>Sar</taxon>
        <taxon>Stramenopiles</taxon>
        <taxon>Oomycota</taxon>
        <taxon>Peronosporomycetes</taxon>
        <taxon>Peronosporales</taxon>
        <taxon>Peronosporaceae</taxon>
        <taxon>Phytophthora</taxon>
    </lineage>
</organism>
<accession>A0A833X1W3</accession>
<evidence type="ECO:0000313" key="4">
    <source>
        <dbReference type="Proteomes" id="UP000602510"/>
    </source>
</evidence>
<proteinExistence type="predicted"/>
<evidence type="ECO:0000256" key="1">
    <source>
        <dbReference type="SAM" id="MobiDB-lite"/>
    </source>
</evidence>
<dbReference type="OMA" id="CGKLDDN"/>
<reference evidence="2" key="1">
    <citation type="submission" date="2020-04" db="EMBL/GenBank/DDBJ databases">
        <title>Hybrid Assembly of Korean Phytophthora infestans isolates.</title>
        <authorList>
            <person name="Prokchorchik M."/>
            <person name="Lee Y."/>
            <person name="Seo J."/>
            <person name="Cho J.-H."/>
            <person name="Park Y.-E."/>
            <person name="Jang D.-C."/>
            <person name="Im J.-S."/>
            <person name="Choi J.-G."/>
            <person name="Park H.-J."/>
            <person name="Lee G.-B."/>
            <person name="Lee Y.-G."/>
            <person name="Hong S.-Y."/>
            <person name="Cho K."/>
            <person name="Sohn K.H."/>
        </authorList>
    </citation>
    <scope>NUCLEOTIDE SEQUENCE</scope>
    <source>
        <strain evidence="2">KR_1_A1</strain>
        <strain evidence="3">KR_2_A2</strain>
    </source>
</reference>
<gene>
    <name evidence="2" type="ORF">GN244_ATG01618</name>
    <name evidence="3" type="ORF">GN958_ATG18941</name>
</gene>
<feature type="compositionally biased region" description="Polar residues" evidence="1">
    <location>
        <begin position="333"/>
        <end position="353"/>
    </location>
</feature>
<dbReference type="Proteomes" id="UP000602510">
    <property type="component" value="Unassembled WGS sequence"/>
</dbReference>
<name>A0A833X1W3_PHYIN</name>
<feature type="compositionally biased region" description="Polar residues" evidence="1">
    <location>
        <begin position="93"/>
        <end position="128"/>
    </location>
</feature>
<sequence length="371" mass="38639">MTKAASRQTATSADANVNTKGGKNTPTAANAPVKPASAKATAAATQAVKSTATAEATPTREVQLAGKANTKTANAGKNANAGKAQPATKDANTKGSNANTSANKPTNKDANANKQPKTSKNGKPKQPNTVGVSFVLRLVLGLAPEKRASCQLLREIVSLEKSGRIVLTSSNKGLQQVIGGSAKTDDCGKLDDNQIRQMTRQSQSDKFQEAMQQLGGEQLYDGIRTLLKDAGDVSVWDDTKDKYALQEKNIRPRAGSADKSVKPQKETTKQPVKKSAAPQVQSVKKHQSDGAEKTAQTPPPAPAAIKKEDASKNKGKQLKNAAPEKNAALEKNASPSKNAMTGKNVTPTSTQKSGAIVSGARGGRAVVSKAN</sequence>
<feature type="compositionally biased region" description="Low complexity" evidence="1">
    <location>
        <begin position="65"/>
        <end position="84"/>
    </location>
</feature>
<dbReference type="EMBL" id="JAACNO010002657">
    <property type="protein sequence ID" value="KAF4131908.1"/>
    <property type="molecule type" value="Genomic_DNA"/>
</dbReference>
<dbReference type="EMBL" id="WSZM01000037">
    <property type="protein sequence ID" value="KAF4045951.1"/>
    <property type="molecule type" value="Genomic_DNA"/>
</dbReference>
<feature type="compositionally biased region" description="Low complexity" evidence="1">
    <location>
        <begin position="31"/>
        <end position="54"/>
    </location>
</feature>
<feature type="region of interest" description="Disordered" evidence="1">
    <location>
        <begin position="1"/>
        <end position="128"/>
    </location>
</feature>
<protein>
    <submittedName>
        <fullName evidence="2">Uncharacterized protein</fullName>
    </submittedName>
</protein>
<feature type="compositionally biased region" description="Polar residues" evidence="1">
    <location>
        <begin position="1"/>
        <end position="28"/>
    </location>
</feature>